<dbReference type="OrthoDB" id="1256992at2"/>
<feature type="region of interest" description="Disordered" evidence="1">
    <location>
        <begin position="39"/>
        <end position="68"/>
    </location>
</feature>
<name>A0A1N6EDE4_9FLAO</name>
<dbReference type="STRING" id="59733.SAMN05421769_0200"/>
<dbReference type="RefSeq" id="WP_074228142.1">
    <property type="nucleotide sequence ID" value="NZ_FSRQ01000001.1"/>
</dbReference>
<dbReference type="PROSITE" id="PS51257">
    <property type="entry name" value="PROKAR_LIPOPROTEIN"/>
    <property type="match status" value="1"/>
</dbReference>
<protein>
    <submittedName>
        <fullName evidence="3">Uncharacterized protein</fullName>
    </submittedName>
</protein>
<sequence>MKKILFTLSFSILVLSSCSNENMAVNNVESMKSPEMEKFDRAMKSLGDPGNRPTEEERKSGSTELSDRRKRVLLPSAMDLIKSTGVTDTQIQQKTNGDMSAILVWAIQINQEKVAQIRSNAKL</sequence>
<keyword evidence="2" id="KW-0732">Signal</keyword>
<reference evidence="4" key="1">
    <citation type="submission" date="2016-12" db="EMBL/GenBank/DDBJ databases">
        <authorList>
            <person name="Varghese N."/>
            <person name="Submissions S."/>
        </authorList>
    </citation>
    <scope>NUCLEOTIDE SEQUENCE [LARGE SCALE GENOMIC DNA]</scope>
    <source>
        <strain evidence="4">DSM 16779</strain>
    </source>
</reference>
<evidence type="ECO:0000256" key="2">
    <source>
        <dbReference type="SAM" id="SignalP"/>
    </source>
</evidence>
<feature type="chain" id="PRO_5012093931" evidence="2">
    <location>
        <begin position="24"/>
        <end position="123"/>
    </location>
</feature>
<feature type="compositionally biased region" description="Basic and acidic residues" evidence="1">
    <location>
        <begin position="53"/>
        <end position="67"/>
    </location>
</feature>
<accession>A0A1N6EDE4</accession>
<dbReference type="AlphaFoldDB" id="A0A1N6EDE4"/>
<organism evidence="3 4">
    <name type="scientific">Chryseobacterium scophthalmum</name>
    <dbReference type="NCBI Taxonomy" id="59733"/>
    <lineage>
        <taxon>Bacteria</taxon>
        <taxon>Pseudomonadati</taxon>
        <taxon>Bacteroidota</taxon>
        <taxon>Flavobacteriia</taxon>
        <taxon>Flavobacteriales</taxon>
        <taxon>Weeksellaceae</taxon>
        <taxon>Chryseobacterium group</taxon>
        <taxon>Chryseobacterium</taxon>
    </lineage>
</organism>
<dbReference type="EMBL" id="FSRQ01000001">
    <property type="protein sequence ID" value="SIN81026.1"/>
    <property type="molecule type" value="Genomic_DNA"/>
</dbReference>
<evidence type="ECO:0000313" key="3">
    <source>
        <dbReference type="EMBL" id="SIN81026.1"/>
    </source>
</evidence>
<evidence type="ECO:0000313" key="4">
    <source>
        <dbReference type="Proteomes" id="UP000184782"/>
    </source>
</evidence>
<dbReference type="Proteomes" id="UP000184782">
    <property type="component" value="Unassembled WGS sequence"/>
</dbReference>
<evidence type="ECO:0000256" key="1">
    <source>
        <dbReference type="SAM" id="MobiDB-lite"/>
    </source>
</evidence>
<gene>
    <name evidence="3" type="ORF">SAMN05421769_0200</name>
</gene>
<feature type="signal peptide" evidence="2">
    <location>
        <begin position="1"/>
        <end position="23"/>
    </location>
</feature>
<proteinExistence type="predicted"/>
<keyword evidence="4" id="KW-1185">Reference proteome</keyword>